<keyword evidence="2" id="KW-1185">Reference proteome</keyword>
<protein>
    <recommendedName>
        <fullName evidence="3">ABC transporter</fullName>
    </recommendedName>
</protein>
<accession>A0ABU9RSD6</accession>
<dbReference type="EMBL" id="JAYMRV010000004">
    <property type="protein sequence ID" value="MEM5422619.1"/>
    <property type="molecule type" value="Genomic_DNA"/>
</dbReference>
<proteinExistence type="predicted"/>
<reference evidence="1 2" key="1">
    <citation type="submission" date="2024-01" db="EMBL/GenBank/DDBJ databases">
        <title>The diversity of rhizobia nodulating Mimosa spp. in eleven states of Brazil covering several biomes is determined by host plant, location, and edaphic factors.</title>
        <authorList>
            <person name="Rouws L."/>
            <person name="Barauna A."/>
            <person name="Beukes C."/>
            <person name="De Faria S.M."/>
            <person name="Gross E."/>
            <person name="Dos Reis Junior F.B."/>
            <person name="Simon M."/>
            <person name="Maluk M."/>
            <person name="Odee D.W."/>
            <person name="Kenicer G."/>
            <person name="Young J.P.W."/>
            <person name="Reis V.M."/>
            <person name="Zilli J."/>
            <person name="James E.K."/>
        </authorList>
    </citation>
    <scope>NUCLEOTIDE SEQUENCE [LARGE SCALE GENOMIC DNA]</scope>
    <source>
        <strain evidence="1 2">JPY167</strain>
    </source>
</reference>
<evidence type="ECO:0000313" key="1">
    <source>
        <dbReference type="EMBL" id="MEM5422619.1"/>
    </source>
</evidence>
<organism evidence="1 2">
    <name type="scientific">Paraburkholderia ferrariae</name>
    <dbReference type="NCBI Taxonomy" id="386056"/>
    <lineage>
        <taxon>Bacteria</taxon>
        <taxon>Pseudomonadati</taxon>
        <taxon>Pseudomonadota</taxon>
        <taxon>Betaproteobacteria</taxon>
        <taxon>Burkholderiales</taxon>
        <taxon>Burkholderiaceae</taxon>
        <taxon>Paraburkholderia</taxon>
    </lineage>
</organism>
<evidence type="ECO:0000313" key="2">
    <source>
        <dbReference type="Proteomes" id="UP001489897"/>
    </source>
</evidence>
<gene>
    <name evidence="1" type="ORF">VSR73_16295</name>
</gene>
<dbReference type="Proteomes" id="UP001489897">
    <property type="component" value="Unassembled WGS sequence"/>
</dbReference>
<sequence length="46" mass="5092">MHDKVALADFPGALIVASHDADFIAALAPTHTMQRSREGWRYDPVI</sequence>
<dbReference type="RefSeq" id="WP_176733002.1">
    <property type="nucleotide sequence ID" value="NZ_JAYMRV010000004.1"/>
</dbReference>
<comment type="caution">
    <text evidence="1">The sequence shown here is derived from an EMBL/GenBank/DDBJ whole genome shotgun (WGS) entry which is preliminary data.</text>
</comment>
<evidence type="ECO:0008006" key="3">
    <source>
        <dbReference type="Google" id="ProtNLM"/>
    </source>
</evidence>
<name>A0ABU9RSD6_9BURK</name>